<keyword evidence="10" id="KW-1185">Reference proteome</keyword>
<dbReference type="PROSITE" id="PS50889">
    <property type="entry name" value="S4"/>
    <property type="match status" value="1"/>
</dbReference>
<dbReference type="InterPro" id="IPR006145">
    <property type="entry name" value="PsdUridine_synth_RsuA/RluA"/>
</dbReference>
<dbReference type="Proteomes" id="UP000231070">
    <property type="component" value="Unassembled WGS sequence"/>
</dbReference>
<dbReference type="InterPro" id="IPR042092">
    <property type="entry name" value="PsdUridine_s_RsuA/RluB/E/F_cat"/>
</dbReference>
<dbReference type="Gene3D" id="3.30.70.1560">
    <property type="entry name" value="Alpha-L RNA-binding motif"/>
    <property type="match status" value="1"/>
</dbReference>
<organism evidence="9 10">
    <name type="scientific">Pleomorphomonas carboxyditropha</name>
    <dbReference type="NCBI Taxonomy" id="2023338"/>
    <lineage>
        <taxon>Bacteria</taxon>
        <taxon>Pseudomonadati</taxon>
        <taxon>Pseudomonadota</taxon>
        <taxon>Alphaproteobacteria</taxon>
        <taxon>Hyphomicrobiales</taxon>
        <taxon>Pleomorphomonadaceae</taxon>
        <taxon>Pleomorphomonas</taxon>
    </lineage>
</organism>
<evidence type="ECO:0000259" key="8">
    <source>
        <dbReference type="SMART" id="SM00363"/>
    </source>
</evidence>
<dbReference type="FunFam" id="3.10.290.10:FF:000003">
    <property type="entry name" value="Pseudouridine synthase"/>
    <property type="match status" value="1"/>
</dbReference>
<keyword evidence="4 6" id="KW-0413">Isomerase</keyword>
<dbReference type="OrthoDB" id="9807213at2"/>
<gene>
    <name evidence="9" type="ORF">CJ014_09705</name>
</gene>
<dbReference type="InterPro" id="IPR036986">
    <property type="entry name" value="S4_RNA-bd_sf"/>
</dbReference>
<name>A0A2G9WY03_9HYPH</name>
<protein>
    <recommendedName>
        <fullName evidence="6">Pseudouridine synthase</fullName>
        <ecNumber evidence="6">5.4.99.-</ecNumber>
    </recommendedName>
</protein>
<dbReference type="InterPro" id="IPR020094">
    <property type="entry name" value="TruA/RsuA/RluB/E/F_N"/>
</dbReference>
<dbReference type="InterPro" id="IPR020103">
    <property type="entry name" value="PsdUridine_synth_cat_dom_sf"/>
</dbReference>
<evidence type="ECO:0000256" key="4">
    <source>
        <dbReference type="ARBA" id="ARBA00023235"/>
    </source>
</evidence>
<dbReference type="EC" id="5.4.99.-" evidence="6"/>
<evidence type="ECO:0000313" key="10">
    <source>
        <dbReference type="Proteomes" id="UP000231070"/>
    </source>
</evidence>
<reference evidence="9 10" key="1">
    <citation type="submission" date="2017-08" db="EMBL/GenBank/DDBJ databases">
        <title>Pleomorphomonas carboxidotrophicus sp. nov., a new mesophilic hydrogenogenic carboxidotroph.</title>
        <authorList>
            <person name="Esquivel-Elizondo S."/>
            <person name="Krajmalnik-Brown R."/>
            <person name="Maldonado J."/>
        </authorList>
    </citation>
    <scope>NUCLEOTIDE SEQUENCE [LARGE SCALE GENOMIC DNA]</scope>
    <source>
        <strain evidence="9 10">SVCO-16</strain>
    </source>
</reference>
<proteinExistence type="inferred from homology"/>
<dbReference type="AlphaFoldDB" id="A0A2G9WY03"/>
<feature type="compositionally biased region" description="Basic and acidic residues" evidence="7">
    <location>
        <begin position="20"/>
        <end position="32"/>
    </location>
</feature>
<feature type="region of interest" description="Disordered" evidence="7">
    <location>
        <begin position="20"/>
        <end position="67"/>
    </location>
</feature>
<dbReference type="Gene3D" id="3.30.70.580">
    <property type="entry name" value="Pseudouridine synthase I, catalytic domain, N-terminal subdomain"/>
    <property type="match status" value="1"/>
</dbReference>
<dbReference type="Pfam" id="PF01479">
    <property type="entry name" value="S4"/>
    <property type="match status" value="1"/>
</dbReference>
<dbReference type="Gene3D" id="3.10.290.10">
    <property type="entry name" value="RNA-binding S4 domain"/>
    <property type="match status" value="1"/>
</dbReference>
<dbReference type="InterPro" id="IPR002942">
    <property type="entry name" value="S4_RNA-bd"/>
</dbReference>
<evidence type="ECO:0000256" key="5">
    <source>
        <dbReference type="PROSITE-ProRule" id="PRU00182"/>
    </source>
</evidence>
<keyword evidence="3 5" id="KW-0694">RNA-binding</keyword>
<evidence type="ECO:0000256" key="2">
    <source>
        <dbReference type="ARBA" id="ARBA00008348"/>
    </source>
</evidence>
<dbReference type="PANTHER" id="PTHR47683">
    <property type="entry name" value="PSEUDOURIDINE SYNTHASE FAMILY PROTEIN-RELATED"/>
    <property type="match status" value="1"/>
</dbReference>
<accession>A0A2G9WY03</accession>
<dbReference type="GO" id="GO:0000455">
    <property type="term" value="P:enzyme-directed rRNA pseudouridine synthesis"/>
    <property type="evidence" value="ECO:0007669"/>
    <property type="project" value="UniProtKB-ARBA"/>
</dbReference>
<feature type="compositionally biased region" description="Gly residues" evidence="7">
    <location>
        <begin position="471"/>
        <end position="488"/>
    </location>
</feature>
<dbReference type="GO" id="GO:0003723">
    <property type="term" value="F:RNA binding"/>
    <property type="evidence" value="ECO:0007669"/>
    <property type="project" value="UniProtKB-KW"/>
</dbReference>
<feature type="compositionally biased region" description="Basic and acidic residues" evidence="7">
    <location>
        <begin position="428"/>
        <end position="452"/>
    </location>
</feature>
<dbReference type="Pfam" id="PF00849">
    <property type="entry name" value="PseudoU_synth_2"/>
    <property type="match status" value="1"/>
</dbReference>
<feature type="compositionally biased region" description="Basic and acidic residues" evidence="7">
    <location>
        <begin position="402"/>
        <end position="419"/>
    </location>
</feature>
<dbReference type="SUPFAM" id="SSF55174">
    <property type="entry name" value="Alpha-L RNA-binding motif"/>
    <property type="match status" value="1"/>
</dbReference>
<dbReference type="SUPFAM" id="SSF55120">
    <property type="entry name" value="Pseudouridine synthase"/>
    <property type="match status" value="1"/>
</dbReference>
<evidence type="ECO:0000256" key="3">
    <source>
        <dbReference type="ARBA" id="ARBA00022884"/>
    </source>
</evidence>
<dbReference type="CDD" id="cd00165">
    <property type="entry name" value="S4"/>
    <property type="match status" value="1"/>
</dbReference>
<feature type="region of interest" description="Disordered" evidence="7">
    <location>
        <begin position="327"/>
        <end position="498"/>
    </location>
</feature>
<comment type="catalytic activity">
    <reaction evidence="1">
        <text>a uridine in RNA = a pseudouridine in RNA</text>
        <dbReference type="Rhea" id="RHEA:48348"/>
        <dbReference type="Rhea" id="RHEA-COMP:12068"/>
        <dbReference type="Rhea" id="RHEA-COMP:12069"/>
        <dbReference type="ChEBI" id="CHEBI:65314"/>
        <dbReference type="ChEBI" id="CHEBI:65315"/>
    </reaction>
</comment>
<evidence type="ECO:0000313" key="9">
    <source>
        <dbReference type="EMBL" id="PIO99573.1"/>
    </source>
</evidence>
<sequence>MARSMKPGIAVLRVGERGITRQSLPEHRDRRTNGCTSPAFPAKSVGMIKTPSPAAKAKKSPAKADDGADRIAKVIARAGLCSRREAESWIAAGRVKLNGRVLDTPAITVKAGDTVEVDGQPLPERDRTRLWLFHKPRGTVTTTFDPEGRPTVFSILPDDLPRVMTIGRLDINTEGLLLLTNDGGLARVLELPATGWLRRYRVRAHGEVDQARLDALKDGIAIDGILYGSVEATLDRRQGDNVWLTVGLREGKNREVKTILAHLGLDVNRLIRVSFGPFQLGELADGAVEEVPRRVLRSQLGDRLAGEAGADFELREDDRAPIQSVIARSGQTAPAPKEKAPARPKAVSAAATRKRHEADLDARPSRQPAGRSGGKAGAGKPPVRVAKAEKPQRATLSLKSDAAGEHRAGRLSRRDETESAPRAYKSGKSFEVDRKPRAHGDEPTRVRGDRPQRGIVPKGSRIQDGSPAPAGKGGKGPKAGGGRGGAGKPRGRDADRRR</sequence>
<dbReference type="InterPro" id="IPR018496">
    <property type="entry name" value="PsdUridine_synth_RsuA/RluB_CS"/>
</dbReference>
<dbReference type="SMART" id="SM00363">
    <property type="entry name" value="S4"/>
    <property type="match status" value="1"/>
</dbReference>
<dbReference type="GO" id="GO:0120159">
    <property type="term" value="F:rRNA pseudouridine synthase activity"/>
    <property type="evidence" value="ECO:0007669"/>
    <property type="project" value="UniProtKB-ARBA"/>
</dbReference>
<dbReference type="EMBL" id="NQVN01000004">
    <property type="protein sequence ID" value="PIO99573.1"/>
    <property type="molecule type" value="Genomic_DNA"/>
</dbReference>
<evidence type="ECO:0000256" key="6">
    <source>
        <dbReference type="RuleBase" id="RU003887"/>
    </source>
</evidence>
<feature type="domain" description="RNA-binding S4" evidence="8">
    <location>
        <begin position="69"/>
        <end position="128"/>
    </location>
</feature>
<dbReference type="InterPro" id="IPR000748">
    <property type="entry name" value="PsdUridine_synth_RsuA/RluB/E/F"/>
</dbReference>
<dbReference type="InterPro" id="IPR050343">
    <property type="entry name" value="RsuA_PseudoU_synthase"/>
</dbReference>
<dbReference type="PROSITE" id="PS01149">
    <property type="entry name" value="PSI_RSU"/>
    <property type="match status" value="1"/>
</dbReference>
<evidence type="ECO:0000256" key="1">
    <source>
        <dbReference type="ARBA" id="ARBA00000073"/>
    </source>
</evidence>
<dbReference type="PANTHER" id="PTHR47683:SF3">
    <property type="entry name" value="RIBOSOMAL LARGE SUBUNIT PSEUDOURIDINE SYNTHASE B"/>
    <property type="match status" value="1"/>
</dbReference>
<comment type="caution">
    <text evidence="9">The sequence shown here is derived from an EMBL/GenBank/DDBJ whole genome shotgun (WGS) entry which is preliminary data.</text>
</comment>
<comment type="similarity">
    <text evidence="2 6">Belongs to the pseudouridine synthase RsuA family.</text>
</comment>
<dbReference type="NCBIfam" id="TIGR00093">
    <property type="entry name" value="pseudouridine synthase"/>
    <property type="match status" value="1"/>
</dbReference>
<evidence type="ECO:0000256" key="7">
    <source>
        <dbReference type="SAM" id="MobiDB-lite"/>
    </source>
</evidence>